<proteinExistence type="predicted"/>
<sequence>MMEMVLLFEQIYGTASTHLWGTNRCGGDKRRDGVRLTETTHFPPIGAPAGLSHGAEQITDAADNAELQQPLVN</sequence>
<organism evidence="2 3">
    <name type="scientific">Dissostichus eleginoides</name>
    <name type="common">Patagonian toothfish</name>
    <name type="synonym">Dissostichus amissus</name>
    <dbReference type="NCBI Taxonomy" id="100907"/>
    <lineage>
        <taxon>Eukaryota</taxon>
        <taxon>Metazoa</taxon>
        <taxon>Chordata</taxon>
        <taxon>Craniata</taxon>
        <taxon>Vertebrata</taxon>
        <taxon>Euteleostomi</taxon>
        <taxon>Actinopterygii</taxon>
        <taxon>Neopterygii</taxon>
        <taxon>Teleostei</taxon>
        <taxon>Neoteleostei</taxon>
        <taxon>Acanthomorphata</taxon>
        <taxon>Eupercaria</taxon>
        <taxon>Perciformes</taxon>
        <taxon>Notothenioidei</taxon>
        <taxon>Nototheniidae</taxon>
        <taxon>Dissostichus</taxon>
    </lineage>
</organism>
<protein>
    <submittedName>
        <fullName evidence="2">tRNA 5-methylaminomethyl-2-thiouridine biosynthesis bifunctional protein MnmC</fullName>
    </submittedName>
</protein>
<comment type="caution">
    <text evidence="2">The sequence shown here is derived from an EMBL/GenBank/DDBJ whole genome shotgun (WGS) entry which is preliminary data.</text>
</comment>
<feature type="region of interest" description="Disordered" evidence="1">
    <location>
        <begin position="42"/>
        <end position="73"/>
    </location>
</feature>
<evidence type="ECO:0000313" key="2">
    <source>
        <dbReference type="EMBL" id="KAK1896402.1"/>
    </source>
</evidence>
<evidence type="ECO:0000256" key="1">
    <source>
        <dbReference type="SAM" id="MobiDB-lite"/>
    </source>
</evidence>
<reference evidence="2" key="1">
    <citation type="submission" date="2023-04" db="EMBL/GenBank/DDBJ databases">
        <title>Chromosome-level genome of Chaenocephalus aceratus.</title>
        <authorList>
            <person name="Park H."/>
        </authorList>
    </citation>
    <scope>NUCLEOTIDE SEQUENCE</scope>
    <source>
        <strain evidence="2">DE</strain>
        <tissue evidence="2">Muscle</tissue>
    </source>
</reference>
<dbReference type="EMBL" id="JASDAP010000009">
    <property type="protein sequence ID" value="KAK1896402.1"/>
    <property type="molecule type" value="Genomic_DNA"/>
</dbReference>
<accession>A0AAD9C8G2</accession>
<name>A0AAD9C8G2_DISEL</name>
<gene>
    <name evidence="2" type="ORF">KUDE01_015947</name>
</gene>
<keyword evidence="3" id="KW-1185">Reference proteome</keyword>
<evidence type="ECO:0000313" key="3">
    <source>
        <dbReference type="Proteomes" id="UP001228049"/>
    </source>
</evidence>
<dbReference type="AlphaFoldDB" id="A0AAD9C8G2"/>
<dbReference type="Proteomes" id="UP001228049">
    <property type="component" value="Unassembled WGS sequence"/>
</dbReference>